<dbReference type="EMBL" id="JAAVXB010000006">
    <property type="protein sequence ID" value="NKF23130.1"/>
    <property type="molecule type" value="Genomic_DNA"/>
</dbReference>
<comment type="cofactor">
    <cofactor evidence="1">
        <name>pyridoxal 5'-phosphate</name>
        <dbReference type="ChEBI" id="CHEBI:597326"/>
    </cofactor>
</comment>
<dbReference type="InterPro" id="IPR036038">
    <property type="entry name" value="Aminotransferase-like"/>
</dbReference>
<evidence type="ECO:0000256" key="5">
    <source>
        <dbReference type="ARBA" id="ARBA00022909"/>
    </source>
</evidence>
<dbReference type="RefSeq" id="WP_168148451.1">
    <property type="nucleotide sequence ID" value="NZ_JAAVXB010000006.1"/>
</dbReference>
<comment type="similarity">
    <text evidence="2">Belongs to the class-IV pyridoxal-phosphate-dependent aminotransferase family.</text>
</comment>
<keyword evidence="6 11" id="KW-0456">Lyase</keyword>
<evidence type="ECO:0000313" key="12">
    <source>
        <dbReference type="Proteomes" id="UP000653472"/>
    </source>
</evidence>
<accession>A0A969WE65</accession>
<dbReference type="PANTHER" id="PTHR42743:SF2">
    <property type="entry name" value="AMINODEOXYCHORISMATE LYASE"/>
    <property type="match status" value="1"/>
</dbReference>
<evidence type="ECO:0000256" key="8">
    <source>
        <dbReference type="ARBA" id="ARBA00035676"/>
    </source>
</evidence>
<dbReference type="GO" id="GO:0008696">
    <property type="term" value="F:4-amino-4-deoxychorismate lyase activity"/>
    <property type="evidence" value="ECO:0007669"/>
    <property type="project" value="UniProtKB-UniRule"/>
</dbReference>
<protein>
    <recommendedName>
        <fullName evidence="8 10">Aminodeoxychorismate lyase</fullName>
        <ecNumber evidence="8 10">4.1.3.38</ecNumber>
    </recommendedName>
</protein>
<dbReference type="GO" id="GO:0030170">
    <property type="term" value="F:pyridoxal phosphate binding"/>
    <property type="evidence" value="ECO:0007669"/>
    <property type="project" value="InterPro"/>
</dbReference>
<dbReference type="GO" id="GO:0046656">
    <property type="term" value="P:folic acid biosynthetic process"/>
    <property type="evidence" value="ECO:0007669"/>
    <property type="project" value="UniProtKB-KW"/>
</dbReference>
<name>A0A969WE65_9GAMM</name>
<dbReference type="Gene3D" id="3.30.470.10">
    <property type="match status" value="1"/>
</dbReference>
<dbReference type="GO" id="GO:0008153">
    <property type="term" value="P:4-aminobenzoate biosynthetic process"/>
    <property type="evidence" value="ECO:0007669"/>
    <property type="project" value="UniProtKB-UniRule"/>
</dbReference>
<dbReference type="InterPro" id="IPR043132">
    <property type="entry name" value="BCAT-like_C"/>
</dbReference>
<dbReference type="InterPro" id="IPR050571">
    <property type="entry name" value="Class-IV_PLP-Dep_Aminotrnsfr"/>
</dbReference>
<dbReference type="AlphaFoldDB" id="A0A969WE65"/>
<proteinExistence type="inferred from homology"/>
<dbReference type="NCBIfam" id="TIGR03461">
    <property type="entry name" value="pabC_Proteo"/>
    <property type="match status" value="1"/>
</dbReference>
<keyword evidence="12" id="KW-1185">Reference proteome</keyword>
<keyword evidence="5" id="KW-0289">Folate biosynthesis</keyword>
<dbReference type="InterPro" id="IPR043131">
    <property type="entry name" value="BCAT-like_N"/>
</dbReference>
<dbReference type="InterPro" id="IPR001544">
    <property type="entry name" value="Aminotrans_IV"/>
</dbReference>
<dbReference type="Pfam" id="PF01063">
    <property type="entry name" value="Aminotran_4"/>
    <property type="match status" value="1"/>
</dbReference>
<dbReference type="Gene3D" id="3.20.10.10">
    <property type="entry name" value="D-amino Acid Aminotransferase, subunit A, domain 2"/>
    <property type="match status" value="1"/>
</dbReference>
<sequence>MTPASLVDGAPADTVGIDSRGLAYGDGVFRTLRLQDGGVLHADEQWRKLAADAQRLDLEVPPLDVWLADTAMLNHGQATGVAKWLLVRRSEGRGYRPTTRAAQRIVQVSSLPPRVASAALTIAALRLAAQPALAGIKHLNRLEQVLAARELRPGTDELLMCDHDGFLVGGLRSNLFWVHDGRLLTPFVDRCGIAGTMRARVLRIAAGLGVAQAEVREGGAALMAADEIFVTNALVGIWPAHRVETRGLQAPGPLTQRLARELGPPFLI</sequence>
<comment type="catalytic activity">
    <reaction evidence="9">
        <text>4-amino-4-deoxychorismate = 4-aminobenzoate + pyruvate + H(+)</text>
        <dbReference type="Rhea" id="RHEA:16201"/>
        <dbReference type="ChEBI" id="CHEBI:15361"/>
        <dbReference type="ChEBI" id="CHEBI:15378"/>
        <dbReference type="ChEBI" id="CHEBI:17836"/>
        <dbReference type="ChEBI" id="CHEBI:58406"/>
        <dbReference type="EC" id="4.1.3.38"/>
    </reaction>
</comment>
<dbReference type="SUPFAM" id="SSF56752">
    <property type="entry name" value="D-aminoacid aminotransferase-like PLP-dependent enzymes"/>
    <property type="match status" value="1"/>
</dbReference>
<evidence type="ECO:0000313" key="11">
    <source>
        <dbReference type="EMBL" id="NKF23130.1"/>
    </source>
</evidence>
<dbReference type="EC" id="4.1.3.38" evidence="8 10"/>
<comment type="pathway">
    <text evidence="7">Cofactor biosynthesis; tetrahydrofolate biosynthesis; 4-aminobenzoate from chorismate: step 2/2.</text>
</comment>
<evidence type="ECO:0000256" key="4">
    <source>
        <dbReference type="ARBA" id="ARBA00022898"/>
    </source>
</evidence>
<evidence type="ECO:0000256" key="6">
    <source>
        <dbReference type="ARBA" id="ARBA00023239"/>
    </source>
</evidence>
<comment type="subunit">
    <text evidence="3">Homodimer.</text>
</comment>
<dbReference type="GO" id="GO:0005829">
    <property type="term" value="C:cytosol"/>
    <property type="evidence" value="ECO:0007669"/>
    <property type="project" value="TreeGrafter"/>
</dbReference>
<dbReference type="InterPro" id="IPR017824">
    <property type="entry name" value="Aminodeoxychorismate_lyase_IV"/>
</dbReference>
<dbReference type="PANTHER" id="PTHR42743">
    <property type="entry name" value="AMINO-ACID AMINOTRANSFERASE"/>
    <property type="match status" value="1"/>
</dbReference>
<evidence type="ECO:0000256" key="7">
    <source>
        <dbReference type="ARBA" id="ARBA00035633"/>
    </source>
</evidence>
<reference evidence="11" key="1">
    <citation type="submission" date="2020-03" db="EMBL/GenBank/DDBJ databases">
        <title>Solimonas marina sp. nov., isolated from deep seawater of the Pacific Ocean.</title>
        <authorList>
            <person name="Liu X."/>
            <person name="Lai Q."/>
            <person name="Sun F."/>
            <person name="Gai Y."/>
            <person name="Li G."/>
            <person name="Shao Z."/>
        </authorList>
    </citation>
    <scope>NUCLEOTIDE SEQUENCE</scope>
    <source>
        <strain evidence="11">C16B3</strain>
    </source>
</reference>
<evidence type="ECO:0000256" key="3">
    <source>
        <dbReference type="ARBA" id="ARBA00011738"/>
    </source>
</evidence>
<keyword evidence="4" id="KW-0663">Pyridoxal phosphate</keyword>
<comment type="caution">
    <text evidence="11">The sequence shown here is derived from an EMBL/GenBank/DDBJ whole genome shotgun (WGS) entry which is preliminary data.</text>
</comment>
<evidence type="ECO:0000256" key="1">
    <source>
        <dbReference type="ARBA" id="ARBA00001933"/>
    </source>
</evidence>
<dbReference type="Proteomes" id="UP000653472">
    <property type="component" value="Unassembled WGS sequence"/>
</dbReference>
<evidence type="ECO:0000256" key="9">
    <source>
        <dbReference type="ARBA" id="ARBA00049529"/>
    </source>
</evidence>
<evidence type="ECO:0000256" key="2">
    <source>
        <dbReference type="ARBA" id="ARBA00009320"/>
    </source>
</evidence>
<gene>
    <name evidence="11" type="primary">pabC</name>
    <name evidence="11" type="ORF">G7Y82_12455</name>
</gene>
<organism evidence="11 12">
    <name type="scientific">Solimonas marina</name>
    <dbReference type="NCBI Taxonomy" id="2714601"/>
    <lineage>
        <taxon>Bacteria</taxon>
        <taxon>Pseudomonadati</taxon>
        <taxon>Pseudomonadota</taxon>
        <taxon>Gammaproteobacteria</taxon>
        <taxon>Nevskiales</taxon>
        <taxon>Nevskiaceae</taxon>
        <taxon>Solimonas</taxon>
    </lineage>
</organism>
<evidence type="ECO:0000256" key="10">
    <source>
        <dbReference type="NCBIfam" id="TIGR03461"/>
    </source>
</evidence>